<name>A0A5C5ZNW1_9BACT</name>
<protein>
    <submittedName>
        <fullName evidence="9">Choline-sulfatase</fullName>
        <ecNumber evidence="9">3.1.6.6</ecNumber>
    </submittedName>
</protein>
<dbReference type="GO" id="GO:0004423">
    <property type="term" value="F:iduronate-2-sulfatase activity"/>
    <property type="evidence" value="ECO:0007669"/>
    <property type="project" value="InterPro"/>
</dbReference>
<dbReference type="InterPro" id="IPR035874">
    <property type="entry name" value="IDS"/>
</dbReference>
<evidence type="ECO:0000256" key="1">
    <source>
        <dbReference type="ARBA" id="ARBA00001913"/>
    </source>
</evidence>
<dbReference type="GO" id="GO:0047753">
    <property type="term" value="F:choline-sulfatase activity"/>
    <property type="evidence" value="ECO:0007669"/>
    <property type="project" value="UniProtKB-EC"/>
</dbReference>
<organism evidence="9 10">
    <name type="scientific">Neorhodopirellula pilleata</name>
    <dbReference type="NCBI Taxonomy" id="2714738"/>
    <lineage>
        <taxon>Bacteria</taxon>
        <taxon>Pseudomonadati</taxon>
        <taxon>Planctomycetota</taxon>
        <taxon>Planctomycetia</taxon>
        <taxon>Pirellulales</taxon>
        <taxon>Pirellulaceae</taxon>
        <taxon>Neorhodopirellula</taxon>
    </lineage>
</organism>
<dbReference type="Pfam" id="PF03629">
    <property type="entry name" value="SASA"/>
    <property type="match status" value="1"/>
</dbReference>
<dbReference type="AlphaFoldDB" id="A0A5C5ZNW1"/>
<dbReference type="SUPFAM" id="SSF52266">
    <property type="entry name" value="SGNH hydrolase"/>
    <property type="match status" value="1"/>
</dbReference>
<dbReference type="EC" id="3.1.6.6" evidence="9"/>
<reference evidence="9 10" key="1">
    <citation type="submission" date="2019-02" db="EMBL/GenBank/DDBJ databases">
        <title>Deep-cultivation of Planctomycetes and their phenomic and genomic characterization uncovers novel biology.</title>
        <authorList>
            <person name="Wiegand S."/>
            <person name="Jogler M."/>
            <person name="Boedeker C."/>
            <person name="Pinto D."/>
            <person name="Vollmers J."/>
            <person name="Rivas-Marin E."/>
            <person name="Kohn T."/>
            <person name="Peeters S.H."/>
            <person name="Heuer A."/>
            <person name="Rast P."/>
            <person name="Oberbeckmann S."/>
            <person name="Bunk B."/>
            <person name="Jeske O."/>
            <person name="Meyerdierks A."/>
            <person name="Storesund J.E."/>
            <person name="Kallscheuer N."/>
            <person name="Luecker S."/>
            <person name="Lage O.M."/>
            <person name="Pohl T."/>
            <person name="Merkel B.J."/>
            <person name="Hornburger P."/>
            <person name="Mueller R.-W."/>
            <person name="Bruemmer F."/>
            <person name="Labrenz M."/>
            <person name="Spormann A.M."/>
            <person name="Op Den Camp H."/>
            <person name="Overmann J."/>
            <person name="Amann R."/>
            <person name="Jetten M.S.M."/>
            <person name="Mascher T."/>
            <person name="Medema M.H."/>
            <person name="Devos D.P."/>
            <person name="Kaster A.-K."/>
            <person name="Ovreas L."/>
            <person name="Rohde M."/>
            <person name="Galperin M.Y."/>
            <person name="Jogler C."/>
        </authorList>
    </citation>
    <scope>NUCLEOTIDE SEQUENCE [LARGE SCALE GENOMIC DNA]</scope>
    <source>
        <strain evidence="9 10">Pla100</strain>
    </source>
</reference>
<evidence type="ECO:0000313" key="10">
    <source>
        <dbReference type="Proteomes" id="UP000316213"/>
    </source>
</evidence>
<dbReference type="Proteomes" id="UP000316213">
    <property type="component" value="Unassembled WGS sequence"/>
</dbReference>
<gene>
    <name evidence="9" type="primary">betC_19</name>
    <name evidence="9" type="ORF">Pla100_57080</name>
</gene>
<keyword evidence="4" id="KW-0732">Signal</keyword>
<comment type="cofactor">
    <cofactor evidence="1">
        <name>Ca(2+)</name>
        <dbReference type="ChEBI" id="CHEBI:29108"/>
    </cofactor>
</comment>
<dbReference type="Pfam" id="PF00884">
    <property type="entry name" value="Sulfatase"/>
    <property type="match status" value="1"/>
</dbReference>
<keyword evidence="10" id="KW-1185">Reference proteome</keyword>
<dbReference type="SUPFAM" id="SSF53649">
    <property type="entry name" value="Alkaline phosphatase-like"/>
    <property type="match status" value="1"/>
</dbReference>
<comment type="caution">
    <text evidence="9">The sequence shown here is derived from an EMBL/GenBank/DDBJ whole genome shotgun (WGS) entry which is preliminary data.</text>
</comment>
<sequence>MITRPHVIPKMICTTALLVVLLTLTVALPSVCVADQYDVYLLAGQSNMDGRGFVSELSEAQAKPVEDVIVFYRNEKSSSKSWQTLVPGFSVPPKYKGEFPSPTFGPEMAFARTMLQANPDQKLALIKGSQGGTSLRADWKPGRHGDTESQGPQYRDFIRTIQTATEQLRKRGDSFTIRGLLWHQGESDRTSSIPVYGRRLKNLITRLREDVGVPDLPVVVGEVFDNGQRDSVRVAIQVVAAESATVGLVSSAGTTTSDPGTHFDTKSQLLLGQRYANVMMKLPAPKPAKAPATSGQRTEDRPNVLFISIDDLNDWQGSLGGHRQVQTPHLDRLFQQGLLFTNAHCSQAVCTASRNSLLSGIHPASSGWYSSTKAMRRTYDEVMGNHVMLPQYFRDNGYRTLTAGKIFHQGASDYPEHTDRFWDQIAPSYEVPGHLRERGDGYGGTKFYPFPKNGPQISRHFGKEYEDGNSLAWGALDREDMPGGKMYDELIADWAVDRLGEQHEKPFFLAVGFVRPHAPFTAPKEFFAMYDLDEIDVPNVPENDMSDIPLMGKSIAFGRLKGGDHHAVVSLSDNYWRELVFGYLACVSFVDAQVGKVIDALQESEYSDNTIVVLWSDHGQHLGEKRHWRKQSLWEESTRVPLYFKAPGVTAAGETCSQVVSLLDVYPTLVDLCKLPPASRLEGESLVPQLSNPSVFRVKPVLSSWYYGNHAVRSNDWRYIRYRDGGEELYDHRSDAGEHNNLAGDPNYTDVIEEHARWLPQSDVLPAGTTEWTGDQLDRRIRGWKANDSVPAWLR</sequence>
<dbReference type="GO" id="GO:0046872">
    <property type="term" value="F:metal ion binding"/>
    <property type="evidence" value="ECO:0007669"/>
    <property type="project" value="UniProtKB-KW"/>
</dbReference>
<dbReference type="InterPro" id="IPR024607">
    <property type="entry name" value="Sulfatase_CS"/>
</dbReference>
<keyword evidence="5 9" id="KW-0378">Hydrolase</keyword>
<dbReference type="CDD" id="cd16030">
    <property type="entry name" value="iduronate-2-sulfatase"/>
    <property type="match status" value="1"/>
</dbReference>
<dbReference type="InterPro" id="IPR036514">
    <property type="entry name" value="SGNH_hydro_sf"/>
</dbReference>
<evidence type="ECO:0000256" key="4">
    <source>
        <dbReference type="ARBA" id="ARBA00022729"/>
    </source>
</evidence>
<evidence type="ECO:0000256" key="3">
    <source>
        <dbReference type="ARBA" id="ARBA00022723"/>
    </source>
</evidence>
<keyword evidence="3" id="KW-0479">Metal-binding</keyword>
<evidence type="ECO:0000259" key="7">
    <source>
        <dbReference type="Pfam" id="PF00884"/>
    </source>
</evidence>
<dbReference type="Gene3D" id="3.40.720.10">
    <property type="entry name" value="Alkaline Phosphatase, subunit A"/>
    <property type="match status" value="1"/>
</dbReference>
<evidence type="ECO:0000259" key="8">
    <source>
        <dbReference type="Pfam" id="PF03629"/>
    </source>
</evidence>
<dbReference type="InterPro" id="IPR005181">
    <property type="entry name" value="SASA"/>
</dbReference>
<accession>A0A5C5ZNW1</accession>
<dbReference type="InterPro" id="IPR017850">
    <property type="entry name" value="Alkaline_phosphatase_core_sf"/>
</dbReference>
<dbReference type="Gene3D" id="3.40.50.1110">
    <property type="entry name" value="SGNH hydrolase"/>
    <property type="match status" value="1"/>
</dbReference>
<dbReference type="InterPro" id="IPR000917">
    <property type="entry name" value="Sulfatase_N"/>
</dbReference>
<proteinExistence type="inferred from homology"/>
<feature type="domain" description="Sialate O-acetylesterase" evidence="8">
    <location>
        <begin position="37"/>
        <end position="280"/>
    </location>
</feature>
<keyword evidence="6" id="KW-0106">Calcium</keyword>
<dbReference type="GO" id="GO:0005737">
    <property type="term" value="C:cytoplasm"/>
    <property type="evidence" value="ECO:0007669"/>
    <property type="project" value="TreeGrafter"/>
</dbReference>
<feature type="domain" description="Sulfatase N-terminal" evidence="7">
    <location>
        <begin position="302"/>
        <end position="672"/>
    </location>
</feature>
<comment type="similarity">
    <text evidence="2">Belongs to the sulfatase family.</text>
</comment>
<dbReference type="PROSITE" id="PS00149">
    <property type="entry name" value="SULFATASE_2"/>
    <property type="match status" value="1"/>
</dbReference>
<dbReference type="EMBL" id="SJPM01000021">
    <property type="protein sequence ID" value="TWT89139.1"/>
    <property type="molecule type" value="Genomic_DNA"/>
</dbReference>
<evidence type="ECO:0000313" key="9">
    <source>
        <dbReference type="EMBL" id="TWT89139.1"/>
    </source>
</evidence>
<evidence type="ECO:0000256" key="6">
    <source>
        <dbReference type="ARBA" id="ARBA00022837"/>
    </source>
</evidence>
<evidence type="ECO:0000256" key="5">
    <source>
        <dbReference type="ARBA" id="ARBA00022801"/>
    </source>
</evidence>
<dbReference type="PANTHER" id="PTHR45953:SF1">
    <property type="entry name" value="IDURONATE 2-SULFATASE"/>
    <property type="match status" value="1"/>
</dbReference>
<dbReference type="PANTHER" id="PTHR45953">
    <property type="entry name" value="IDURONATE 2-SULFATASE"/>
    <property type="match status" value="1"/>
</dbReference>
<evidence type="ECO:0000256" key="2">
    <source>
        <dbReference type="ARBA" id="ARBA00008779"/>
    </source>
</evidence>